<evidence type="ECO:0000259" key="10">
    <source>
        <dbReference type="SMART" id="SM00967"/>
    </source>
</evidence>
<evidence type="ECO:0000256" key="5">
    <source>
        <dbReference type="ARBA" id="ARBA00022679"/>
    </source>
</evidence>
<evidence type="ECO:0000256" key="2">
    <source>
        <dbReference type="ARBA" id="ARBA00007228"/>
    </source>
</evidence>
<dbReference type="RefSeq" id="XP_040726168.1">
    <property type="nucleotide sequence ID" value="XM_040867345.1"/>
</dbReference>
<feature type="non-terminal residue" evidence="11">
    <location>
        <position position="1"/>
    </location>
</feature>
<evidence type="ECO:0000256" key="6">
    <source>
        <dbReference type="ARBA" id="ARBA00022691"/>
    </source>
</evidence>
<dbReference type="NCBIfam" id="TIGR00186">
    <property type="entry name" value="rRNA_methyl_3"/>
    <property type="match status" value="1"/>
</dbReference>
<dbReference type="InterPro" id="IPR013123">
    <property type="entry name" value="SpoU_subst-bd"/>
</dbReference>
<dbReference type="Gene3D" id="3.40.1280.10">
    <property type="match status" value="1"/>
</dbReference>
<dbReference type="InterPro" id="IPR029028">
    <property type="entry name" value="Alpha/beta_knot_MTases"/>
</dbReference>
<sequence>LHYLYGANAALAAIRSKKRTIYNVFNAEVHQESVTSKSILAAARKSNLEVLRKSRNELDRMSLGKPHNNIVLSCSDLPRLLVQGLGDKDQGWRPILANQDPMSASLALSGAEVDTPPVYVLLDEVTDPQNMGSILRSAYFLGCAGVVLSARNCCSITPTVVKVSSGASEFVPILHADSVVSFIKQSRKNGWRCVATVGREEAALLRVKNRLTEVKALKDRKTPVLLILGSEGSGLRTNVKAACTTLTSIASPARIDTTVESLNVGVAAAILLHQLL</sequence>
<feature type="domain" description="RNA 2-O ribose methyltransferase substrate binding" evidence="10">
    <location>
        <begin position="3"/>
        <end position="80"/>
    </location>
</feature>
<keyword evidence="4 11" id="KW-0489">Methyltransferase</keyword>
<dbReference type="EMBL" id="MCFI01000007">
    <property type="protein sequence ID" value="ORY83873.1"/>
    <property type="molecule type" value="Genomic_DNA"/>
</dbReference>
<keyword evidence="5 11" id="KW-0808">Transferase</keyword>
<keyword evidence="8" id="KW-0496">Mitochondrion</keyword>
<feature type="non-terminal residue" evidence="11">
    <location>
        <position position="276"/>
    </location>
</feature>
<dbReference type="InterPro" id="IPR047261">
    <property type="entry name" value="MRM1_MeTrfase_dom"/>
</dbReference>
<gene>
    <name evidence="11" type="ORF">BCR37DRAFT_339886</name>
</gene>
<evidence type="ECO:0000256" key="4">
    <source>
        <dbReference type="ARBA" id="ARBA00022603"/>
    </source>
</evidence>
<dbReference type="PANTHER" id="PTHR46103">
    <property type="entry name" value="RRNA METHYLTRANSFERASE 1, MITOCHONDRIAL"/>
    <property type="match status" value="1"/>
</dbReference>
<keyword evidence="12" id="KW-1185">Reference proteome</keyword>
<evidence type="ECO:0000256" key="1">
    <source>
        <dbReference type="ARBA" id="ARBA00004173"/>
    </source>
</evidence>
<dbReference type="GO" id="GO:0005739">
    <property type="term" value="C:mitochondrion"/>
    <property type="evidence" value="ECO:0007669"/>
    <property type="project" value="UniProtKB-SubCell"/>
</dbReference>
<proteinExistence type="inferred from homology"/>
<dbReference type="Pfam" id="PF00588">
    <property type="entry name" value="SpoU_methylase"/>
    <property type="match status" value="1"/>
</dbReference>
<dbReference type="SMART" id="SM00967">
    <property type="entry name" value="SpoU_sub_bind"/>
    <property type="match status" value="1"/>
</dbReference>
<reference evidence="11 12" key="1">
    <citation type="submission" date="2016-07" db="EMBL/GenBank/DDBJ databases">
        <title>Pervasive Adenine N6-methylation of Active Genes in Fungi.</title>
        <authorList>
            <consortium name="DOE Joint Genome Institute"/>
            <person name="Mondo S.J."/>
            <person name="Dannebaum R.O."/>
            <person name="Kuo R.C."/>
            <person name="Labutti K."/>
            <person name="Haridas S."/>
            <person name="Kuo A."/>
            <person name="Salamov A."/>
            <person name="Ahrendt S.R."/>
            <person name="Lipzen A."/>
            <person name="Sullivan W."/>
            <person name="Andreopoulos W.B."/>
            <person name="Clum A."/>
            <person name="Lindquist E."/>
            <person name="Daum C."/>
            <person name="Ramamoorthy G.K."/>
            <person name="Gryganskyi A."/>
            <person name="Culley D."/>
            <person name="Magnuson J.K."/>
            <person name="James T.Y."/>
            <person name="O'Malley M.A."/>
            <person name="Stajich J.E."/>
            <person name="Spatafora J.W."/>
            <person name="Visel A."/>
            <person name="Grigoriev I.V."/>
        </authorList>
    </citation>
    <scope>NUCLEOTIDE SEQUENCE [LARGE SCALE GENOMIC DNA]</scope>
    <source>
        <strain evidence="11 12">12-1054</strain>
    </source>
</reference>
<keyword evidence="6" id="KW-0949">S-adenosyl-L-methionine</keyword>
<dbReference type="SUPFAM" id="SSF55315">
    <property type="entry name" value="L30e-like"/>
    <property type="match status" value="1"/>
</dbReference>
<dbReference type="InterPro" id="IPR029064">
    <property type="entry name" value="Ribosomal_eL30-like_sf"/>
</dbReference>
<organism evidence="11 12">
    <name type="scientific">Protomyces lactucae-debilis</name>
    <dbReference type="NCBI Taxonomy" id="2754530"/>
    <lineage>
        <taxon>Eukaryota</taxon>
        <taxon>Fungi</taxon>
        <taxon>Dikarya</taxon>
        <taxon>Ascomycota</taxon>
        <taxon>Taphrinomycotina</taxon>
        <taxon>Taphrinomycetes</taxon>
        <taxon>Taphrinales</taxon>
        <taxon>Protomycetaceae</taxon>
        <taxon>Protomyces</taxon>
    </lineage>
</organism>
<comment type="similarity">
    <text evidence="2">Belongs to the class IV-like SAM-binding methyltransferase superfamily. RNA methyltransferase TrmH family.</text>
</comment>
<evidence type="ECO:0000313" key="11">
    <source>
        <dbReference type="EMBL" id="ORY83873.1"/>
    </source>
</evidence>
<accession>A0A1Y2FIW5</accession>
<dbReference type="Proteomes" id="UP000193685">
    <property type="component" value="Unassembled WGS sequence"/>
</dbReference>
<dbReference type="OMA" id="YSNDIES"/>
<dbReference type="CDD" id="cd18105">
    <property type="entry name" value="SpoU-like_MRM1"/>
    <property type="match status" value="1"/>
</dbReference>
<dbReference type="GO" id="GO:0003723">
    <property type="term" value="F:RNA binding"/>
    <property type="evidence" value="ECO:0007669"/>
    <property type="project" value="InterPro"/>
</dbReference>
<evidence type="ECO:0000313" key="12">
    <source>
        <dbReference type="Proteomes" id="UP000193685"/>
    </source>
</evidence>
<dbReference type="GO" id="GO:0016435">
    <property type="term" value="F:rRNA (guanine) methyltransferase activity"/>
    <property type="evidence" value="ECO:0007669"/>
    <property type="project" value="TreeGrafter"/>
</dbReference>
<protein>
    <recommendedName>
        <fullName evidence="9">rRNA methyltransferase 1, mitochondrial</fullName>
    </recommendedName>
</protein>
<dbReference type="InterPro" id="IPR004441">
    <property type="entry name" value="rRNA_MeTrfase_TrmH"/>
</dbReference>
<dbReference type="Gene3D" id="3.30.1330.30">
    <property type="match status" value="1"/>
</dbReference>
<keyword evidence="7" id="KW-0809">Transit peptide</keyword>
<dbReference type="Pfam" id="PF08032">
    <property type="entry name" value="SpoU_sub_bind"/>
    <property type="match status" value="1"/>
</dbReference>
<comment type="caution">
    <text evidence="11">The sequence shown here is derived from an EMBL/GenBank/DDBJ whole genome shotgun (WGS) entry which is preliminary data.</text>
</comment>
<dbReference type="InterPro" id="IPR001537">
    <property type="entry name" value="SpoU_MeTrfase"/>
</dbReference>
<dbReference type="SUPFAM" id="SSF75217">
    <property type="entry name" value="alpha/beta knot"/>
    <property type="match status" value="1"/>
</dbReference>
<dbReference type="GeneID" id="63783944"/>
<evidence type="ECO:0000256" key="3">
    <source>
        <dbReference type="ARBA" id="ARBA00022552"/>
    </source>
</evidence>
<dbReference type="InterPro" id="IPR029026">
    <property type="entry name" value="tRNA_m1G_MTases_N"/>
</dbReference>
<dbReference type="InterPro" id="IPR047182">
    <property type="entry name" value="MRM1"/>
</dbReference>
<dbReference type="AlphaFoldDB" id="A0A1Y2FIW5"/>
<dbReference type="OrthoDB" id="270651at2759"/>
<evidence type="ECO:0000256" key="8">
    <source>
        <dbReference type="ARBA" id="ARBA00023128"/>
    </source>
</evidence>
<evidence type="ECO:0000256" key="9">
    <source>
        <dbReference type="ARBA" id="ARBA00034881"/>
    </source>
</evidence>
<keyword evidence="3" id="KW-0698">rRNA processing</keyword>
<dbReference type="PANTHER" id="PTHR46103:SF1">
    <property type="entry name" value="RRNA METHYLTRANSFERASE 1, MITOCHONDRIAL"/>
    <property type="match status" value="1"/>
</dbReference>
<comment type="subcellular location">
    <subcellularLocation>
        <location evidence="1">Mitochondrion</location>
    </subcellularLocation>
</comment>
<evidence type="ECO:0000256" key="7">
    <source>
        <dbReference type="ARBA" id="ARBA00022946"/>
    </source>
</evidence>
<name>A0A1Y2FIW5_PROLT</name>
<dbReference type="STRING" id="56484.A0A1Y2FIW5"/>